<protein>
    <submittedName>
        <fullName evidence="2">Glycosyl hydrolase</fullName>
    </submittedName>
</protein>
<dbReference type="Pfam" id="PF17132">
    <property type="entry name" value="Glyco_hydro_106"/>
    <property type="match status" value="1"/>
</dbReference>
<dbReference type="RefSeq" id="WP_282910881.1">
    <property type="nucleotide sequence ID" value="NZ_JAGRPV010000001.1"/>
</dbReference>
<dbReference type="InterPro" id="IPR053161">
    <property type="entry name" value="Ulvan_degrading_GH"/>
</dbReference>
<organism evidence="2 3">
    <name type="scientific">Cohnella hashimotonis</name>
    <dbReference type="NCBI Taxonomy" id="2826895"/>
    <lineage>
        <taxon>Bacteria</taxon>
        <taxon>Bacillati</taxon>
        <taxon>Bacillota</taxon>
        <taxon>Bacilli</taxon>
        <taxon>Bacillales</taxon>
        <taxon>Paenibacillaceae</taxon>
        <taxon>Cohnella</taxon>
    </lineage>
</organism>
<keyword evidence="2" id="KW-0378">Hydrolase</keyword>
<feature type="region of interest" description="Disordered" evidence="1">
    <location>
        <begin position="1023"/>
        <end position="1055"/>
    </location>
</feature>
<gene>
    <name evidence="2" type="ORF">KB449_24555</name>
</gene>
<proteinExistence type="predicted"/>
<evidence type="ECO:0000313" key="2">
    <source>
        <dbReference type="EMBL" id="MDI4648145.1"/>
    </source>
</evidence>
<dbReference type="GO" id="GO:0016787">
    <property type="term" value="F:hydrolase activity"/>
    <property type="evidence" value="ECO:0007669"/>
    <property type="project" value="UniProtKB-KW"/>
</dbReference>
<evidence type="ECO:0000256" key="1">
    <source>
        <dbReference type="SAM" id="MobiDB-lite"/>
    </source>
</evidence>
<reference evidence="2" key="1">
    <citation type="submission" date="2023-04" db="EMBL/GenBank/DDBJ databases">
        <title>Comparative genomic analysis of Cohnella hashimotonis sp. nov., isolated from the International Space Station.</title>
        <authorList>
            <person name="Venkateswaran K."/>
            <person name="Simpson A."/>
        </authorList>
    </citation>
    <scope>NUCLEOTIDE SEQUENCE</scope>
    <source>
        <strain evidence="2">F6_2S_P_1</strain>
    </source>
</reference>
<dbReference type="EMBL" id="JAGRPV010000001">
    <property type="protein sequence ID" value="MDI4648145.1"/>
    <property type="molecule type" value="Genomic_DNA"/>
</dbReference>
<evidence type="ECO:0000313" key="3">
    <source>
        <dbReference type="Proteomes" id="UP001161691"/>
    </source>
</evidence>
<name>A0ABT6TPC2_9BACL</name>
<feature type="compositionally biased region" description="Polar residues" evidence="1">
    <location>
        <begin position="676"/>
        <end position="696"/>
    </location>
</feature>
<accession>A0ABT6TPC2</accession>
<feature type="compositionally biased region" description="Low complexity" evidence="1">
    <location>
        <begin position="1031"/>
        <end position="1040"/>
    </location>
</feature>
<dbReference type="Proteomes" id="UP001161691">
    <property type="component" value="Unassembled WGS sequence"/>
</dbReference>
<dbReference type="PANTHER" id="PTHR36848:SF2">
    <property type="entry name" value="SECRETED PROTEIN"/>
    <property type="match status" value="1"/>
</dbReference>
<dbReference type="PANTHER" id="PTHR36848">
    <property type="entry name" value="DNA-BINDING PROTEIN (PUTATIVE SECRETED PROTEIN)-RELATED"/>
    <property type="match status" value="1"/>
</dbReference>
<keyword evidence="3" id="KW-1185">Reference proteome</keyword>
<comment type="caution">
    <text evidence="2">The sequence shown here is derived from an EMBL/GenBank/DDBJ whole genome shotgun (WGS) entry which is preliminary data.</text>
</comment>
<feature type="region of interest" description="Disordered" evidence="1">
    <location>
        <begin position="665"/>
        <end position="696"/>
    </location>
</feature>
<sequence>MSGLLQEQFERPPVDYRGKPFWSWNGELRQEELIRQIGVLKEMGFGGFFMHSRTGLATEYMGEEWMKLINACADEAERLGMEAWLYDEDRWPSGTAGGLVTREPDYRRKFIRLRVSGAEAFIPPQDPPLALFECALDGLAASEVRQLADGERPAPGRWALCFTVEEQASESFYNGYTYVDTMNREAVDRFIELTHEAYKNACGDRLGRSIKGIFTDEPHRGALLDGFGLANPDPEWLAPWTASLFERFRERFGYDLAPRLPELFLQIEGRAVSQVKWHYAELLTELFMESFAKPIGDWCEANGIALTGHTLHEDSLTAQTAMVGSVMRFYEHMSHPGVDVLTEGNVDYWIVKQLSSAARQLGRPWLMSELYGCTGWQMTLQGHKAVGDWQALLGINLRCHHLSWYTMAGEAKRDYPASIFYQSAWWRQYETVETYYARLGLLLSQGEPACELLVVHPVESVWCQTYPDWSRGLSAVSPAVRELERKFEALYHLLAGERIDFDYGDEEMMSRLACVETGEDGTPRLRVGRAVYRAVLVSGMTTIRSDTLRLLERFAAAGGRVVFAGEAPAYVDALPSEWCAGFADGGQAIRCETAELAALLRAGAGVGAIVSAQGAGGEPLPGIHTQVRRLGGRTIVVLMNMDRTNELRDVTIRLPAPVGGGGAGCPGTSAAGVNDSGVNDSGANDSGANDSGANDSGTNDLVASDLVANDLWASAAAVEEWNCLTGERFALEAFREGNALVLTTDFPPSGERVFVVSDGRAVPEETLPAAVRLADAAEMPLQGPFAYALEEPNVCVLDRAEWRLDDGEWRPAEEVLRIDAAARRERGLPLRAGDMIQPWYRRKYLAESAGERARLSLRFAFDAAEIPQGELYLAAERPELLEIKLNGIAIDTSAPEGWWIDPCFVKLRIAPAQLRQGGNLLEVSADLHADFDLENLYLLGGFGVVLNGTQPTLTRLPERLEAGDILGQGLPFYGGAITYRISREEVARVAATLGTAHAGGELYAAFGEGAAAIVVREAEAGTDAGAGGEAQTGEAQTGEAQHGEAQTGDAQTRRHTGAHTVVWHPYEVPISGESELEVKWILTRRNTFGPLHQLPVLTPYYAPSNWLTEGAAYSEAYALVPAGMAEPRLRSKLPAQSRNPTGA</sequence>